<feature type="domain" description="DUF218" evidence="1">
    <location>
        <begin position="66"/>
        <end position="164"/>
    </location>
</feature>
<dbReference type="Pfam" id="PF02698">
    <property type="entry name" value="DUF218"/>
    <property type="match status" value="1"/>
</dbReference>
<dbReference type="AlphaFoldDB" id="A0A1W1Y0G3"/>
<name>A0A1W1Y0G3_9NEIS</name>
<evidence type="ECO:0000259" key="1">
    <source>
        <dbReference type="Pfam" id="PF02698"/>
    </source>
</evidence>
<proteinExistence type="predicted"/>
<protein>
    <submittedName>
        <fullName evidence="2">SanA protein</fullName>
    </submittedName>
</protein>
<dbReference type="Proteomes" id="UP000192761">
    <property type="component" value="Unassembled WGS sequence"/>
</dbReference>
<dbReference type="CDD" id="cd06259">
    <property type="entry name" value="YdcF-like"/>
    <property type="match status" value="1"/>
</dbReference>
<accession>A0A1W1Y0G3</accession>
<sequence length="195" mass="21490">MAWLRRRRKPLLILLTTALLLTGINLALARHVANAANGRSYADPAQTPARPIGVMLGAPRHTWGGSDNAYYWLRVRATVALFRAGKLGRVIVSDDEPQPMRDDLIRAGIPADKVAVDAGGARTIHSIAALRGAGPVTLISQHFHNERALYMAQHYRVDAIAFDARDVSNYYGILTRLREQVARLRMLAELACSDD</sequence>
<gene>
    <name evidence="2" type="ORF">SAMN02745857_03964</name>
</gene>
<evidence type="ECO:0000313" key="3">
    <source>
        <dbReference type="Proteomes" id="UP000192761"/>
    </source>
</evidence>
<dbReference type="EMBL" id="FWXD01000038">
    <property type="protein sequence ID" value="SMC29622.1"/>
    <property type="molecule type" value="Genomic_DNA"/>
</dbReference>
<dbReference type="STRING" id="1121001.SAMN02745857_03964"/>
<organism evidence="2 3">
    <name type="scientific">Andreprevotia lacus DSM 23236</name>
    <dbReference type="NCBI Taxonomy" id="1121001"/>
    <lineage>
        <taxon>Bacteria</taxon>
        <taxon>Pseudomonadati</taxon>
        <taxon>Pseudomonadota</taxon>
        <taxon>Betaproteobacteria</taxon>
        <taxon>Neisseriales</taxon>
        <taxon>Chitinibacteraceae</taxon>
        <taxon>Andreprevotia</taxon>
    </lineage>
</organism>
<dbReference type="RefSeq" id="WP_176217031.1">
    <property type="nucleotide sequence ID" value="NZ_FWXD01000038.1"/>
</dbReference>
<evidence type="ECO:0000313" key="2">
    <source>
        <dbReference type="EMBL" id="SMC29622.1"/>
    </source>
</evidence>
<keyword evidence="3" id="KW-1185">Reference proteome</keyword>
<dbReference type="InterPro" id="IPR003848">
    <property type="entry name" value="DUF218"/>
</dbReference>
<reference evidence="2 3" key="1">
    <citation type="submission" date="2017-04" db="EMBL/GenBank/DDBJ databases">
        <authorList>
            <person name="Afonso C.L."/>
            <person name="Miller P.J."/>
            <person name="Scott M.A."/>
            <person name="Spackman E."/>
            <person name="Goraichik I."/>
            <person name="Dimitrov K.M."/>
            <person name="Suarez D.L."/>
            <person name="Swayne D.E."/>
        </authorList>
    </citation>
    <scope>NUCLEOTIDE SEQUENCE [LARGE SCALE GENOMIC DNA]</scope>
    <source>
        <strain evidence="2 3">DSM 23236</strain>
    </source>
</reference>